<dbReference type="Pfam" id="PF00465">
    <property type="entry name" value="Fe-ADH"/>
    <property type="match status" value="1"/>
</dbReference>
<organism evidence="4 5">
    <name type="scientific">Clostridium uliginosum</name>
    <dbReference type="NCBI Taxonomy" id="119641"/>
    <lineage>
        <taxon>Bacteria</taxon>
        <taxon>Bacillati</taxon>
        <taxon>Bacillota</taxon>
        <taxon>Clostridia</taxon>
        <taxon>Eubacteriales</taxon>
        <taxon>Clostridiaceae</taxon>
        <taxon>Clostridium</taxon>
    </lineage>
</organism>
<dbReference type="Gene3D" id="1.20.1090.10">
    <property type="entry name" value="Dehydroquinate synthase-like - alpha domain"/>
    <property type="match status" value="1"/>
</dbReference>
<dbReference type="OrthoDB" id="9804734at2"/>
<dbReference type="InterPro" id="IPR056798">
    <property type="entry name" value="ADH_Fe_C"/>
</dbReference>
<evidence type="ECO:0000256" key="1">
    <source>
        <dbReference type="ARBA" id="ARBA00023002"/>
    </source>
</evidence>
<reference evidence="4 5" key="1">
    <citation type="submission" date="2016-10" db="EMBL/GenBank/DDBJ databases">
        <authorList>
            <person name="de Groot N.N."/>
        </authorList>
    </citation>
    <scope>NUCLEOTIDE SEQUENCE [LARGE SCALE GENOMIC DNA]</scope>
    <source>
        <strain evidence="4 5">DSM 12992</strain>
    </source>
</reference>
<feature type="domain" description="Alcohol dehydrogenase iron-type/glycerol dehydrogenase GldA" evidence="2">
    <location>
        <begin position="7"/>
        <end position="174"/>
    </location>
</feature>
<protein>
    <submittedName>
        <fullName evidence="4">Alcohol dehydrogenase, class IV</fullName>
    </submittedName>
</protein>
<dbReference type="InterPro" id="IPR039697">
    <property type="entry name" value="Alcohol_dehydrogenase_Fe"/>
</dbReference>
<dbReference type="Proteomes" id="UP000199263">
    <property type="component" value="Unassembled WGS sequence"/>
</dbReference>
<dbReference type="PANTHER" id="PTHR11496:SF83">
    <property type="entry name" value="HYDROXYACID-OXOACID TRANSHYDROGENASE, MITOCHONDRIAL"/>
    <property type="match status" value="1"/>
</dbReference>
<sequence>MMRFTLPRDIYYGKGSMEQLKNIKGERAVLVLGGGSMKRFRFVDKALSYLKEAGIEVKLIEGIEPDPSVETVFKGAEVMKDFKPDWIIAMGGGSPIDAAKAMWVFYEHPEKTFDDIKDPFTIPELRSKAKFLAIPSTSGTATEVTAFSVITDYKTEIKYPLADFNITPDVAIVDSELAETMPAKLTAHTGMDALTHAIEAYVATLHSPFSDPLAVQAIEMINEFLIKSYEGDIDAREQMHYAQCLAGMAFSNALLGISHSMAHKTGAVFHIPHGCANAIYLPHVIKFNKKTCADRYAKIAKQLGLAGSNNDELVESLINLVKELNKKMSIPGTLKEYGIDEKEFNSKVDLISERALQDACTGSNPRQLNKDEMKKIFECAYYGREIDF</sequence>
<dbReference type="STRING" id="119641.SAMN05421842_103182"/>
<dbReference type="AlphaFoldDB" id="A0A1I1J584"/>
<dbReference type="GO" id="GO:0004022">
    <property type="term" value="F:alcohol dehydrogenase (NAD+) activity"/>
    <property type="evidence" value="ECO:0007669"/>
    <property type="project" value="UniProtKB-ARBA"/>
</dbReference>
<dbReference type="Gene3D" id="3.40.50.1970">
    <property type="match status" value="1"/>
</dbReference>
<accession>A0A1I1J584</accession>
<gene>
    <name evidence="4" type="ORF">SAMN05421842_103182</name>
</gene>
<evidence type="ECO:0000259" key="3">
    <source>
        <dbReference type="Pfam" id="PF25137"/>
    </source>
</evidence>
<dbReference type="PROSITE" id="PS00913">
    <property type="entry name" value="ADH_IRON_1"/>
    <property type="match status" value="1"/>
</dbReference>
<dbReference type="CDD" id="cd08179">
    <property type="entry name" value="NADPH_BDH"/>
    <property type="match status" value="1"/>
</dbReference>
<dbReference type="PROSITE" id="PS00060">
    <property type="entry name" value="ADH_IRON_2"/>
    <property type="match status" value="1"/>
</dbReference>
<dbReference type="InterPro" id="IPR018211">
    <property type="entry name" value="ADH_Fe_CS"/>
</dbReference>
<evidence type="ECO:0000313" key="5">
    <source>
        <dbReference type="Proteomes" id="UP000199263"/>
    </source>
</evidence>
<dbReference type="FunFam" id="3.40.50.1970:FF:000003">
    <property type="entry name" value="Alcohol dehydrogenase, iron-containing"/>
    <property type="match status" value="1"/>
</dbReference>
<dbReference type="EMBL" id="FOMG01000003">
    <property type="protein sequence ID" value="SFC43261.1"/>
    <property type="molecule type" value="Genomic_DNA"/>
</dbReference>
<dbReference type="FunFam" id="1.20.1090.10:FF:000001">
    <property type="entry name" value="Aldehyde-alcohol dehydrogenase"/>
    <property type="match status" value="1"/>
</dbReference>
<dbReference type="Pfam" id="PF25137">
    <property type="entry name" value="ADH_Fe_C"/>
    <property type="match status" value="1"/>
</dbReference>
<feature type="domain" description="Fe-containing alcohol dehydrogenase-like C-terminal" evidence="3">
    <location>
        <begin position="186"/>
        <end position="381"/>
    </location>
</feature>
<name>A0A1I1J584_9CLOT</name>
<keyword evidence="1" id="KW-0560">Oxidoreductase</keyword>
<proteinExistence type="predicted"/>
<dbReference type="GO" id="GO:0046872">
    <property type="term" value="F:metal ion binding"/>
    <property type="evidence" value="ECO:0007669"/>
    <property type="project" value="InterPro"/>
</dbReference>
<keyword evidence="5" id="KW-1185">Reference proteome</keyword>
<dbReference type="SUPFAM" id="SSF56796">
    <property type="entry name" value="Dehydroquinate synthase-like"/>
    <property type="match status" value="1"/>
</dbReference>
<dbReference type="InterPro" id="IPR001670">
    <property type="entry name" value="ADH_Fe/GldA"/>
</dbReference>
<evidence type="ECO:0000313" key="4">
    <source>
        <dbReference type="EMBL" id="SFC43261.1"/>
    </source>
</evidence>
<dbReference type="PANTHER" id="PTHR11496">
    <property type="entry name" value="ALCOHOL DEHYDROGENASE"/>
    <property type="match status" value="1"/>
</dbReference>
<dbReference type="RefSeq" id="WP_090088862.1">
    <property type="nucleotide sequence ID" value="NZ_FOMG01000003.1"/>
</dbReference>
<dbReference type="InterPro" id="IPR034802">
    <property type="entry name" value="NADPH_BDH"/>
</dbReference>
<evidence type="ECO:0000259" key="2">
    <source>
        <dbReference type="Pfam" id="PF00465"/>
    </source>
</evidence>